<keyword evidence="3" id="KW-1185">Reference proteome</keyword>
<dbReference type="PANTHER" id="PTHR12526">
    <property type="entry name" value="GLYCOSYLTRANSFERASE"/>
    <property type="match status" value="1"/>
</dbReference>
<dbReference type="PANTHER" id="PTHR12526:SF630">
    <property type="entry name" value="GLYCOSYLTRANSFERASE"/>
    <property type="match status" value="1"/>
</dbReference>
<dbReference type="Gene3D" id="3.40.50.2000">
    <property type="entry name" value="Glycogen Phosphorylase B"/>
    <property type="match status" value="2"/>
</dbReference>
<evidence type="ECO:0000259" key="1">
    <source>
        <dbReference type="Pfam" id="PF00534"/>
    </source>
</evidence>
<dbReference type="SUPFAM" id="SSF53756">
    <property type="entry name" value="UDP-Glycosyltransferase/glycogen phosphorylase"/>
    <property type="match status" value="1"/>
</dbReference>
<dbReference type="RefSeq" id="WP_302929057.1">
    <property type="nucleotide sequence ID" value="NZ_JAJEPW010000027.1"/>
</dbReference>
<organism evidence="2 3">
    <name type="scientific">Brotocaccenecus cirricatena</name>
    <dbReference type="NCBI Taxonomy" id="3064195"/>
    <lineage>
        <taxon>Bacteria</taxon>
        <taxon>Bacillati</taxon>
        <taxon>Bacillota</taxon>
        <taxon>Clostridia</taxon>
        <taxon>Eubacteriales</taxon>
        <taxon>Oscillospiraceae</taxon>
        <taxon>Brotocaccenecus</taxon>
    </lineage>
</organism>
<dbReference type="AlphaFoldDB" id="A0AAE3AGC6"/>
<comment type="caution">
    <text evidence="2">The sequence shown here is derived from an EMBL/GenBank/DDBJ whole genome shotgun (WGS) entry which is preliminary data.</text>
</comment>
<dbReference type="InterPro" id="IPR001296">
    <property type="entry name" value="Glyco_trans_1"/>
</dbReference>
<proteinExistence type="predicted"/>
<name>A0AAE3AGC6_9FIRM</name>
<sequence length="398" mass="44412">MKHTLLIFSQAMELGGVERSLLGLLDSIDYDHYDVDLFLMRHSGELMPYLNPKANLLPEIPQYASLAVPMASLLKSGQIGVLCGRLKGKLAAKRFDKRHPGGRPSVTALTYSHKYTLSAMPQISDKTYDLAISFLTPHYFARERVKAKKYAAWIHTDYTALSFDRSAELAMWSGYDAICGVSEQASRSFQTVFPELSDKVQTTENILPKELTAKQAERPQTDMPSDGAVKILSVGRFCDAKNFDNVPDICRRLMENALDVKWYLIGYGGEEPLIRQRIAEAGMQERVIILGKKDNPYPYMRACDLYVQPSRYEGKAVTVREAQLLGKPVVITNYATSASQLEDGVDGVIVPMDNAGCAAGIAALLRDPARMQQLSENCVKRDYMNSAEVEKIYALMED</sequence>
<accession>A0AAE3AGC6</accession>
<dbReference type="GO" id="GO:0016757">
    <property type="term" value="F:glycosyltransferase activity"/>
    <property type="evidence" value="ECO:0007669"/>
    <property type="project" value="InterPro"/>
</dbReference>
<dbReference type="Proteomes" id="UP001199319">
    <property type="component" value="Unassembled WGS sequence"/>
</dbReference>
<feature type="domain" description="Glycosyl transferase family 1" evidence="1">
    <location>
        <begin position="227"/>
        <end position="377"/>
    </location>
</feature>
<evidence type="ECO:0000313" key="2">
    <source>
        <dbReference type="EMBL" id="MCC2129820.1"/>
    </source>
</evidence>
<dbReference type="Pfam" id="PF00534">
    <property type="entry name" value="Glycos_transf_1"/>
    <property type="match status" value="1"/>
</dbReference>
<reference evidence="2" key="1">
    <citation type="submission" date="2021-10" db="EMBL/GenBank/DDBJ databases">
        <title>Anaerobic single-cell dispensing facilitates the cultivation of human gut bacteria.</title>
        <authorList>
            <person name="Afrizal A."/>
        </authorList>
    </citation>
    <scope>NUCLEOTIDE SEQUENCE</scope>
    <source>
        <strain evidence="2">CLA-AA-H272</strain>
    </source>
</reference>
<evidence type="ECO:0000313" key="3">
    <source>
        <dbReference type="Proteomes" id="UP001199319"/>
    </source>
</evidence>
<gene>
    <name evidence="2" type="ORF">LKD37_09860</name>
</gene>
<protein>
    <submittedName>
        <fullName evidence="2">Glycosyltransferase</fullName>
    </submittedName>
</protein>
<dbReference type="EMBL" id="JAJEPW010000027">
    <property type="protein sequence ID" value="MCC2129820.1"/>
    <property type="molecule type" value="Genomic_DNA"/>
</dbReference>
<dbReference type="CDD" id="cd03811">
    <property type="entry name" value="GT4_GT28_WabH-like"/>
    <property type="match status" value="1"/>
</dbReference>